<feature type="chain" id="PRO_5020916306" description="Lipocalin-like protein" evidence="1">
    <location>
        <begin position="22"/>
        <end position="139"/>
    </location>
</feature>
<proteinExistence type="predicted"/>
<accession>A0A4R6Q995</accession>
<dbReference type="RefSeq" id="WP_133532702.1">
    <property type="nucleotide sequence ID" value="NZ_SNXR01000013.1"/>
</dbReference>
<evidence type="ECO:0000256" key="1">
    <source>
        <dbReference type="SAM" id="SignalP"/>
    </source>
</evidence>
<name>A0A4R6Q995_9FLAO</name>
<evidence type="ECO:0008006" key="4">
    <source>
        <dbReference type="Google" id="ProtNLM"/>
    </source>
</evidence>
<evidence type="ECO:0000313" key="3">
    <source>
        <dbReference type="Proteomes" id="UP000295260"/>
    </source>
</evidence>
<dbReference type="OrthoDB" id="1201884at2"/>
<gene>
    <name evidence="2" type="ORF">BC748_1400</name>
</gene>
<dbReference type="Proteomes" id="UP000295260">
    <property type="component" value="Unassembled WGS sequence"/>
</dbReference>
<feature type="signal peptide" evidence="1">
    <location>
        <begin position="1"/>
        <end position="21"/>
    </location>
</feature>
<reference evidence="2 3" key="1">
    <citation type="submission" date="2019-03" db="EMBL/GenBank/DDBJ databases">
        <title>Genomic Encyclopedia of Archaeal and Bacterial Type Strains, Phase II (KMG-II): from individual species to whole genera.</title>
        <authorList>
            <person name="Goeker M."/>
        </authorList>
    </citation>
    <scope>NUCLEOTIDE SEQUENCE [LARGE SCALE GENOMIC DNA]</scope>
    <source>
        <strain evidence="2 3">DSM 25687</strain>
    </source>
</reference>
<dbReference type="AlphaFoldDB" id="A0A4R6Q995"/>
<keyword evidence="3" id="KW-1185">Reference proteome</keyword>
<dbReference type="EMBL" id="SNXR01000013">
    <property type="protein sequence ID" value="TDP59158.1"/>
    <property type="molecule type" value="Genomic_DNA"/>
</dbReference>
<protein>
    <recommendedName>
        <fullName evidence="4">Lipocalin-like protein</fullName>
    </recommendedName>
</protein>
<keyword evidence="1" id="KW-0732">Signal</keyword>
<sequence>MKTIYKTLLLLLVLTQFSCNDDERNDNFENQINGQWRLTKVAGGLVGINHTFDPITIVWTFNTSNNTVTIVNNNPDDSIIYDGFETGVYEYQIENNPVSNLCDDVITIDGIEMGCIDIVNNKLVIDQSFSDGFQLEFIE</sequence>
<evidence type="ECO:0000313" key="2">
    <source>
        <dbReference type="EMBL" id="TDP59158.1"/>
    </source>
</evidence>
<organism evidence="2 3">
    <name type="scientific">Flavobacterium dankookense</name>
    <dbReference type="NCBI Taxonomy" id="706186"/>
    <lineage>
        <taxon>Bacteria</taxon>
        <taxon>Pseudomonadati</taxon>
        <taxon>Bacteroidota</taxon>
        <taxon>Flavobacteriia</taxon>
        <taxon>Flavobacteriales</taxon>
        <taxon>Flavobacteriaceae</taxon>
        <taxon>Flavobacterium</taxon>
    </lineage>
</organism>
<comment type="caution">
    <text evidence="2">The sequence shown here is derived from an EMBL/GenBank/DDBJ whole genome shotgun (WGS) entry which is preliminary data.</text>
</comment>